<sequence length="444" mass="49002">MVADCGDHGTEVVRGAKRALFNLVEDLVEVGIDCVGAVSMSMAEVLDVLGEVTKEEDVAFTDFTRNLNVGAVAGANDEAAVEDKLHVASSRGLCSSGRNMFANVRSRANHFRLAHVIILQENNLEQVTNILVLIHHRADRVDQVDNLLGHPISRRSFTAKDTHARQLLLTLVGRHGLEAQILMNNAKDVQLLTLILVDTLDLHVKQGGRVDNNASSVLDVLRQTHLVGVLDLCPLLAKLLVVNVLLQLVEKRKVLEEVIAAAFGGNQFGQAGVGLVQPTAWCNAVCNIGELVRAVNFDKVLENGGLDEVRVEFRHAIDLVGADDGKERHAYHLGLGFLNDGYPAEHVPVVREGLFYALQKEQVDVVDDLQVPREQVLDETNGPFLEGFWEDRMVGVSKSARDNFPRGIPLQALNIDQNPLQLHNRQRRMCVIQLDRHLIRELVP</sequence>
<proteinExistence type="predicted"/>
<dbReference type="AlphaFoldDB" id="A0A1Y1L8Q7"/>
<name>A0A1Y1L8Q7_PHOPY</name>
<accession>A0A1Y1L8Q7</accession>
<organism evidence="1">
    <name type="scientific">Photinus pyralis</name>
    <name type="common">Common eastern firefly</name>
    <name type="synonym">Lampyris pyralis</name>
    <dbReference type="NCBI Taxonomy" id="7054"/>
    <lineage>
        <taxon>Eukaryota</taxon>
        <taxon>Metazoa</taxon>
        <taxon>Ecdysozoa</taxon>
        <taxon>Arthropoda</taxon>
        <taxon>Hexapoda</taxon>
        <taxon>Insecta</taxon>
        <taxon>Pterygota</taxon>
        <taxon>Neoptera</taxon>
        <taxon>Endopterygota</taxon>
        <taxon>Coleoptera</taxon>
        <taxon>Polyphaga</taxon>
        <taxon>Elateriformia</taxon>
        <taxon>Elateroidea</taxon>
        <taxon>Lampyridae</taxon>
        <taxon>Lampyrinae</taxon>
        <taxon>Photinus</taxon>
    </lineage>
</organism>
<protein>
    <submittedName>
        <fullName evidence="1">Uncharacterized protein</fullName>
    </submittedName>
</protein>
<reference evidence="1" key="1">
    <citation type="journal article" date="2016" name="Sci. Rep.">
        <title>Molecular characterization of firefly nuptial gifts: a multi-omics approach sheds light on postcopulatory sexual selection.</title>
        <authorList>
            <person name="Al-Wathiqui N."/>
            <person name="Fallon T.R."/>
            <person name="South A."/>
            <person name="Weng J.K."/>
            <person name="Lewis S.M."/>
        </authorList>
    </citation>
    <scope>NUCLEOTIDE SEQUENCE</scope>
</reference>
<dbReference type="EMBL" id="GEZM01064554">
    <property type="protein sequence ID" value="JAV68718.1"/>
    <property type="molecule type" value="Transcribed_RNA"/>
</dbReference>
<evidence type="ECO:0000313" key="1">
    <source>
        <dbReference type="EMBL" id="JAV68720.1"/>
    </source>
</evidence>
<dbReference type="EMBL" id="GEZM01064553">
    <property type="protein sequence ID" value="JAV68720.1"/>
    <property type="molecule type" value="Transcribed_RNA"/>
</dbReference>